<protein>
    <submittedName>
        <fullName evidence="1">Uncharacterized protein</fullName>
    </submittedName>
</protein>
<dbReference type="Proteomes" id="UP001282284">
    <property type="component" value="Unassembled WGS sequence"/>
</dbReference>
<proteinExistence type="predicted"/>
<sequence length="127" mass="15221">MPLIPAKALPHFENMIYLPLLVIVLERDRVGIEKGPFKLKGPYLTMIDTVLSQVHEELQETKIFLKRNNMKVLQKSRDNMFTEYIFLNGGYEDHRRYLNVRLRNRTEELLHLYFMKGLNHPRTNDRH</sequence>
<name>A0ABU4G6G4_9BACL</name>
<gene>
    <name evidence="1" type="ORF">QT711_05145</name>
</gene>
<evidence type="ECO:0000313" key="2">
    <source>
        <dbReference type="Proteomes" id="UP001282284"/>
    </source>
</evidence>
<comment type="caution">
    <text evidence="1">The sequence shown here is derived from an EMBL/GenBank/DDBJ whole genome shotgun (WGS) entry which is preliminary data.</text>
</comment>
<dbReference type="EMBL" id="JAUBDI010000003">
    <property type="protein sequence ID" value="MDW0112563.1"/>
    <property type="molecule type" value="Genomic_DNA"/>
</dbReference>
<dbReference type="RefSeq" id="WP_317942450.1">
    <property type="nucleotide sequence ID" value="NZ_JAUBDI010000003.1"/>
</dbReference>
<evidence type="ECO:0000313" key="1">
    <source>
        <dbReference type="EMBL" id="MDW0112563.1"/>
    </source>
</evidence>
<accession>A0ABU4G6G4</accession>
<dbReference type="Pfam" id="PF26325">
    <property type="entry name" value="YhjD"/>
    <property type="match status" value="1"/>
</dbReference>
<keyword evidence="2" id="KW-1185">Reference proteome</keyword>
<organism evidence="1 2">
    <name type="scientific">Sporosarcina saromensis</name>
    <dbReference type="NCBI Taxonomy" id="359365"/>
    <lineage>
        <taxon>Bacteria</taxon>
        <taxon>Bacillati</taxon>
        <taxon>Bacillota</taxon>
        <taxon>Bacilli</taxon>
        <taxon>Bacillales</taxon>
        <taxon>Caryophanaceae</taxon>
        <taxon>Sporosarcina</taxon>
    </lineage>
</organism>
<dbReference type="InterPro" id="IPR058600">
    <property type="entry name" value="YhjD-like"/>
</dbReference>
<reference evidence="1 2" key="1">
    <citation type="submission" date="2023-06" db="EMBL/GenBank/DDBJ databases">
        <title>Sporosarcina sp. nov., isolated from Korean traditional fermented seafood 'Jeotgal'.</title>
        <authorList>
            <person name="Yang A.I."/>
            <person name="Shin N.-R."/>
        </authorList>
    </citation>
    <scope>NUCLEOTIDE SEQUENCE [LARGE SCALE GENOMIC DNA]</scope>
    <source>
        <strain evidence="1 2">KCTC13119</strain>
    </source>
</reference>